<evidence type="ECO:0000313" key="4">
    <source>
        <dbReference type="Proteomes" id="UP000006727"/>
    </source>
</evidence>
<evidence type="ECO:0000313" key="2">
    <source>
        <dbReference type="EMBL" id="PNR60289.1"/>
    </source>
</evidence>
<dbReference type="PaxDb" id="3218-PP1S125_108V6.1"/>
<gene>
    <name evidence="3" type="primary">LOC112277317</name>
    <name evidence="2" type="ORF">PHYPA_003082</name>
</gene>
<dbReference type="EMBL" id="ABEU02000002">
    <property type="protein sequence ID" value="PNR60289.1"/>
    <property type="molecule type" value="Genomic_DNA"/>
</dbReference>
<reference evidence="2 4" key="2">
    <citation type="journal article" date="2018" name="Plant J.">
        <title>The Physcomitrella patens chromosome-scale assembly reveals moss genome structure and evolution.</title>
        <authorList>
            <person name="Lang D."/>
            <person name="Ullrich K.K."/>
            <person name="Murat F."/>
            <person name="Fuchs J."/>
            <person name="Jenkins J."/>
            <person name="Haas F.B."/>
            <person name="Piednoel M."/>
            <person name="Gundlach H."/>
            <person name="Van Bel M."/>
            <person name="Meyberg R."/>
            <person name="Vives C."/>
            <person name="Morata J."/>
            <person name="Symeonidi A."/>
            <person name="Hiss M."/>
            <person name="Muchero W."/>
            <person name="Kamisugi Y."/>
            <person name="Saleh O."/>
            <person name="Blanc G."/>
            <person name="Decker E.L."/>
            <person name="van Gessel N."/>
            <person name="Grimwood J."/>
            <person name="Hayes R.D."/>
            <person name="Graham S.W."/>
            <person name="Gunter L.E."/>
            <person name="McDaniel S.F."/>
            <person name="Hoernstein S.N.W."/>
            <person name="Larsson A."/>
            <person name="Li F.W."/>
            <person name="Perroud P.F."/>
            <person name="Phillips J."/>
            <person name="Ranjan P."/>
            <person name="Rokshar D.S."/>
            <person name="Rothfels C.J."/>
            <person name="Schneider L."/>
            <person name="Shu S."/>
            <person name="Stevenson D.W."/>
            <person name="Thummler F."/>
            <person name="Tillich M."/>
            <person name="Villarreal Aguilar J.C."/>
            <person name="Widiez T."/>
            <person name="Wong G.K."/>
            <person name="Wymore A."/>
            <person name="Zhang Y."/>
            <person name="Zimmer A.D."/>
            <person name="Quatrano R.S."/>
            <person name="Mayer K.F.X."/>
            <person name="Goodstein D."/>
            <person name="Casacuberta J.M."/>
            <person name="Vandepoele K."/>
            <person name="Reski R."/>
            <person name="Cuming A.C."/>
            <person name="Tuskan G.A."/>
            <person name="Maumus F."/>
            <person name="Salse J."/>
            <person name="Schmutz J."/>
            <person name="Rensing S.A."/>
        </authorList>
    </citation>
    <scope>NUCLEOTIDE SEQUENCE [LARGE SCALE GENOMIC DNA]</scope>
    <source>
        <strain evidence="3 4">cv. Gransden 2004</strain>
    </source>
</reference>
<dbReference type="PANTHER" id="PTHR36751">
    <property type="entry name" value="F3E22.8 PROTEIN"/>
    <property type="match status" value="1"/>
</dbReference>
<evidence type="ECO:0000256" key="1">
    <source>
        <dbReference type="SAM" id="MobiDB-lite"/>
    </source>
</evidence>
<protein>
    <submittedName>
        <fullName evidence="2 3">Uncharacterized protein</fullName>
    </submittedName>
</protein>
<keyword evidence="4" id="KW-1185">Reference proteome</keyword>
<evidence type="ECO:0000313" key="3">
    <source>
        <dbReference type="EnsemblPlants" id="Pp3c2_22570V3.1"/>
    </source>
</evidence>
<dbReference type="AlphaFoldDB" id="A0A2K1L2N3"/>
<feature type="compositionally biased region" description="Gly residues" evidence="1">
    <location>
        <begin position="150"/>
        <end position="185"/>
    </location>
</feature>
<organism evidence="2">
    <name type="scientific">Physcomitrium patens</name>
    <name type="common">Spreading-leaved earth moss</name>
    <name type="synonym">Physcomitrella patens</name>
    <dbReference type="NCBI Taxonomy" id="3218"/>
    <lineage>
        <taxon>Eukaryota</taxon>
        <taxon>Viridiplantae</taxon>
        <taxon>Streptophyta</taxon>
        <taxon>Embryophyta</taxon>
        <taxon>Bryophyta</taxon>
        <taxon>Bryophytina</taxon>
        <taxon>Bryopsida</taxon>
        <taxon>Funariidae</taxon>
        <taxon>Funariales</taxon>
        <taxon>Funariaceae</taxon>
        <taxon>Physcomitrium</taxon>
    </lineage>
</organism>
<feature type="compositionally biased region" description="Basic and acidic residues" evidence="1">
    <location>
        <begin position="193"/>
        <end position="207"/>
    </location>
</feature>
<dbReference type="Gramene" id="Pp3c2_22570V3.1">
    <property type="protein sequence ID" value="Pp3c2_22570V3.1"/>
    <property type="gene ID" value="Pp3c2_22570"/>
</dbReference>
<dbReference type="EnsemblPlants" id="Pp3c2_22570V3.2">
    <property type="protein sequence ID" value="Pp3c2_22570V3.2"/>
    <property type="gene ID" value="Pp3c2_22570"/>
</dbReference>
<sequence length="227" mass="24419">MEVLLQRGSCSATLVRSVDFDFQVCLSVSPSLWESPVAPLAVDFLPFLLLFLRIWYGGRERGRDRDTMVQTLIDGALGLVTTLEFYMPAACEGSSPRWSGVQSVRVVAAVSSGAPVQDATAAPPVRRNCYQLAPSTLTLKARKSRKRGGGGRSNGEGGDGHDGGNGNYGGDGSWGGSGNGKGGWDSWGESWDDDIRPWKQDPGKRDLLFTPTRLPSINCTYSMQAQS</sequence>
<name>A0A2K1L2N3_PHYPA</name>
<dbReference type="Proteomes" id="UP000006727">
    <property type="component" value="Chromosome 2"/>
</dbReference>
<dbReference type="PANTHER" id="PTHR36751:SF1">
    <property type="entry name" value="F3E22.8 PROTEIN"/>
    <property type="match status" value="1"/>
</dbReference>
<feature type="region of interest" description="Disordered" evidence="1">
    <location>
        <begin position="141"/>
        <end position="209"/>
    </location>
</feature>
<dbReference type="Gramene" id="Pp3c2_22570V3.2">
    <property type="protein sequence ID" value="Pp3c2_22570V3.2"/>
    <property type="gene ID" value="Pp3c2_22570"/>
</dbReference>
<proteinExistence type="predicted"/>
<accession>A0A2K1L2N3</accession>
<reference evidence="2 4" key="1">
    <citation type="journal article" date="2008" name="Science">
        <title>The Physcomitrella genome reveals evolutionary insights into the conquest of land by plants.</title>
        <authorList>
            <person name="Rensing S."/>
            <person name="Lang D."/>
            <person name="Zimmer A."/>
            <person name="Terry A."/>
            <person name="Salamov A."/>
            <person name="Shapiro H."/>
            <person name="Nishiyama T."/>
            <person name="Perroud P.-F."/>
            <person name="Lindquist E."/>
            <person name="Kamisugi Y."/>
            <person name="Tanahashi T."/>
            <person name="Sakakibara K."/>
            <person name="Fujita T."/>
            <person name="Oishi K."/>
            <person name="Shin-I T."/>
            <person name="Kuroki Y."/>
            <person name="Toyoda A."/>
            <person name="Suzuki Y."/>
            <person name="Hashimoto A."/>
            <person name="Yamaguchi K."/>
            <person name="Sugano A."/>
            <person name="Kohara Y."/>
            <person name="Fujiyama A."/>
            <person name="Anterola A."/>
            <person name="Aoki S."/>
            <person name="Ashton N."/>
            <person name="Barbazuk W.B."/>
            <person name="Barker E."/>
            <person name="Bennetzen J."/>
            <person name="Bezanilla M."/>
            <person name="Blankenship R."/>
            <person name="Cho S.H."/>
            <person name="Dutcher S."/>
            <person name="Estelle M."/>
            <person name="Fawcett J.A."/>
            <person name="Gundlach H."/>
            <person name="Hanada K."/>
            <person name="Heyl A."/>
            <person name="Hicks K.A."/>
            <person name="Hugh J."/>
            <person name="Lohr M."/>
            <person name="Mayer K."/>
            <person name="Melkozernov A."/>
            <person name="Murata T."/>
            <person name="Nelson D."/>
            <person name="Pils B."/>
            <person name="Prigge M."/>
            <person name="Reiss B."/>
            <person name="Renner T."/>
            <person name="Rombauts S."/>
            <person name="Rushton P."/>
            <person name="Sanderfoot A."/>
            <person name="Schween G."/>
            <person name="Shiu S.-H."/>
            <person name="Stueber K."/>
            <person name="Theodoulou F.L."/>
            <person name="Tu H."/>
            <person name="Van de Peer Y."/>
            <person name="Verrier P.J."/>
            <person name="Waters E."/>
            <person name="Wood A."/>
            <person name="Yang L."/>
            <person name="Cove D."/>
            <person name="Cuming A."/>
            <person name="Hasebe M."/>
            <person name="Lucas S."/>
            <person name="Mishler D.B."/>
            <person name="Reski R."/>
            <person name="Grigoriev I."/>
            <person name="Quatrano R.S."/>
            <person name="Boore J.L."/>
        </authorList>
    </citation>
    <scope>NUCLEOTIDE SEQUENCE [LARGE SCALE GENOMIC DNA]</scope>
    <source>
        <strain evidence="3 4">cv. Gransden 2004</strain>
    </source>
</reference>
<reference evidence="3" key="3">
    <citation type="submission" date="2020-12" db="UniProtKB">
        <authorList>
            <consortium name="EnsemblPlants"/>
        </authorList>
    </citation>
    <scope>IDENTIFICATION</scope>
</reference>
<dbReference type="EnsemblPlants" id="Pp3c2_22570V3.1">
    <property type="protein sequence ID" value="Pp3c2_22570V3.1"/>
    <property type="gene ID" value="Pp3c2_22570"/>
</dbReference>